<dbReference type="RefSeq" id="WP_327600806.1">
    <property type="nucleotide sequence ID" value="NZ_JAYXHS010000004.1"/>
</dbReference>
<evidence type="ECO:0008006" key="4">
    <source>
        <dbReference type="Google" id="ProtNLM"/>
    </source>
</evidence>
<accession>A0ABU6K8I3</accession>
<name>A0ABU6K8I3_9RHOO</name>
<sequence length="413" mass="44589">MRLERLRGAANGLAGRFVSNAMRQVIGAGLFFATTLLLTRGLGSAGYAEYFLNWNLAQILVPVVSFGLYNDVVRRLATGEAAPQVIRKMLAPHALQLALLSLAAFVIAQLSHYDSWLVLMIAATATFGTLLTAVSLGRDAFRTFALGELLHNIVLLVLVAIVVPHSARVVGYLYVGAAFAKLLLYLYCLPREVSLGGQASTIADGDSSAARATGRSYALRAYGHSLLQILSFRGFVLASGYLLPPGGMASLAIIWSFCDRALTLVQGVNQILYPRLIAGTVSQRMRTWMNVITSAGYVLAVLGMLILWVILARFGLAAPLRADYSAYALCIAFVPHVLRLLKMTEALAESRFTALFSSHALTMLGFAIAGISMLAMHTDSPWQPAVLIFVASSLGLPAFYLMDRRPSIDGKRT</sequence>
<feature type="transmembrane region" description="Helical" evidence="1">
    <location>
        <begin position="51"/>
        <end position="69"/>
    </location>
</feature>
<feature type="transmembrane region" description="Helical" evidence="1">
    <location>
        <begin position="116"/>
        <end position="136"/>
    </location>
</feature>
<dbReference type="Proteomes" id="UP001331561">
    <property type="component" value="Unassembled WGS sequence"/>
</dbReference>
<protein>
    <recommendedName>
        <fullName evidence="4">Membrane protein involved in the export of O-antigen and teichoic acid</fullName>
    </recommendedName>
</protein>
<evidence type="ECO:0000313" key="3">
    <source>
        <dbReference type="Proteomes" id="UP001331561"/>
    </source>
</evidence>
<feature type="transmembrane region" description="Helical" evidence="1">
    <location>
        <begin position="143"/>
        <end position="163"/>
    </location>
</feature>
<organism evidence="2 3">
    <name type="scientific">Uliginosibacterium silvisoli</name>
    <dbReference type="NCBI Taxonomy" id="3114758"/>
    <lineage>
        <taxon>Bacteria</taxon>
        <taxon>Pseudomonadati</taxon>
        <taxon>Pseudomonadota</taxon>
        <taxon>Betaproteobacteria</taxon>
        <taxon>Rhodocyclales</taxon>
        <taxon>Zoogloeaceae</taxon>
        <taxon>Uliginosibacterium</taxon>
    </lineage>
</organism>
<feature type="transmembrane region" description="Helical" evidence="1">
    <location>
        <begin position="324"/>
        <end position="341"/>
    </location>
</feature>
<evidence type="ECO:0000313" key="2">
    <source>
        <dbReference type="EMBL" id="MEC5387832.1"/>
    </source>
</evidence>
<proteinExistence type="predicted"/>
<keyword evidence="3" id="KW-1185">Reference proteome</keyword>
<comment type="caution">
    <text evidence="2">The sequence shown here is derived from an EMBL/GenBank/DDBJ whole genome shotgun (WGS) entry which is preliminary data.</text>
</comment>
<evidence type="ECO:0000256" key="1">
    <source>
        <dbReference type="SAM" id="Phobius"/>
    </source>
</evidence>
<keyword evidence="1" id="KW-0472">Membrane</keyword>
<gene>
    <name evidence="2" type="ORF">VVD49_19020</name>
</gene>
<feature type="transmembrane region" description="Helical" evidence="1">
    <location>
        <begin position="288"/>
        <end position="312"/>
    </location>
</feature>
<feature type="transmembrane region" description="Helical" evidence="1">
    <location>
        <begin position="21"/>
        <end position="39"/>
    </location>
</feature>
<dbReference type="EMBL" id="JAYXHS010000004">
    <property type="protein sequence ID" value="MEC5387832.1"/>
    <property type="molecule type" value="Genomic_DNA"/>
</dbReference>
<keyword evidence="1" id="KW-1133">Transmembrane helix</keyword>
<feature type="transmembrane region" description="Helical" evidence="1">
    <location>
        <begin position="353"/>
        <end position="376"/>
    </location>
</feature>
<reference evidence="2 3" key="1">
    <citation type="submission" date="2024-01" db="EMBL/GenBank/DDBJ databases">
        <title>Uliginosibacterium soil sp. nov.</title>
        <authorList>
            <person name="Lv Y."/>
        </authorList>
    </citation>
    <scope>NUCLEOTIDE SEQUENCE [LARGE SCALE GENOMIC DNA]</scope>
    <source>
        <strain evidence="2 3">H3</strain>
    </source>
</reference>
<feature type="transmembrane region" description="Helical" evidence="1">
    <location>
        <begin position="90"/>
        <end position="110"/>
    </location>
</feature>
<keyword evidence="1" id="KW-0812">Transmembrane</keyword>
<feature type="transmembrane region" description="Helical" evidence="1">
    <location>
        <begin position="382"/>
        <end position="402"/>
    </location>
</feature>
<feature type="transmembrane region" description="Helical" evidence="1">
    <location>
        <begin position="169"/>
        <end position="188"/>
    </location>
</feature>